<proteinExistence type="predicted"/>
<organism evidence="2">
    <name type="scientific">Poeciliopsis prolifica</name>
    <name type="common">blackstripe livebearer</name>
    <dbReference type="NCBI Taxonomy" id="188132"/>
    <lineage>
        <taxon>Eukaryota</taxon>
        <taxon>Metazoa</taxon>
        <taxon>Chordata</taxon>
        <taxon>Craniata</taxon>
        <taxon>Vertebrata</taxon>
        <taxon>Euteleostomi</taxon>
        <taxon>Actinopterygii</taxon>
        <taxon>Neopterygii</taxon>
        <taxon>Teleostei</taxon>
        <taxon>Neoteleostei</taxon>
        <taxon>Acanthomorphata</taxon>
        <taxon>Ovalentaria</taxon>
        <taxon>Atherinomorphae</taxon>
        <taxon>Cyprinodontiformes</taxon>
        <taxon>Poeciliidae</taxon>
        <taxon>Poeciliinae</taxon>
        <taxon>Poeciliopsis</taxon>
    </lineage>
</organism>
<evidence type="ECO:0000313" key="2">
    <source>
        <dbReference type="EMBL" id="JAO06397.1"/>
    </source>
</evidence>
<accession>A0A0S7EVT8</accession>
<sequence>MSVFQLQRMIPATCFCLLTCINLEFIHQGALRLDKQSRQAAAKSQENTQDSPSSPSIDYRKLFTGTDSRKPGWCHFRGNFSTVIEVKQTYKQNIVNGNKHNRAAQY</sequence>
<reference evidence="2" key="1">
    <citation type="submission" date="2014-12" db="EMBL/GenBank/DDBJ databases">
        <title>Parallel Evolution in Life History Adaptation Evident in the Tissue-Specific Poeciliopsis prolifica transcriptome.</title>
        <authorList>
            <person name="Jue N.K."/>
            <person name="Foley R.J."/>
            <person name="Obergfell C."/>
            <person name="Reznick D.N."/>
            <person name="O'Neill R.J."/>
            <person name="O'Neill M.J."/>
        </authorList>
    </citation>
    <scope>NUCLEOTIDE SEQUENCE</scope>
</reference>
<feature type="non-terminal residue" evidence="2">
    <location>
        <position position="106"/>
    </location>
</feature>
<protein>
    <submittedName>
        <fullName evidence="2">PPUP7814</fullName>
    </submittedName>
</protein>
<name>A0A0S7EVT8_9TELE</name>
<gene>
    <name evidence="2" type="primary">PPUP7814</name>
</gene>
<evidence type="ECO:0000256" key="1">
    <source>
        <dbReference type="SAM" id="MobiDB-lite"/>
    </source>
</evidence>
<feature type="compositionally biased region" description="Polar residues" evidence="1">
    <location>
        <begin position="38"/>
        <end position="56"/>
    </location>
</feature>
<dbReference type="EMBL" id="GBYX01475278">
    <property type="protein sequence ID" value="JAO06397.1"/>
    <property type="molecule type" value="Transcribed_RNA"/>
</dbReference>
<dbReference type="AlphaFoldDB" id="A0A0S7EVT8"/>
<feature type="region of interest" description="Disordered" evidence="1">
    <location>
        <begin position="36"/>
        <end position="59"/>
    </location>
</feature>